<comment type="caution">
    <text evidence="1">The sequence shown here is derived from an EMBL/GenBank/DDBJ whole genome shotgun (WGS) entry which is preliminary data.</text>
</comment>
<dbReference type="InterPro" id="IPR017703">
    <property type="entry name" value="YgfZ/GCV_T_CS"/>
</dbReference>
<dbReference type="Proteomes" id="UP001082899">
    <property type="component" value="Unassembled WGS sequence"/>
</dbReference>
<reference evidence="1" key="1">
    <citation type="submission" date="2022-11" db="EMBL/GenBank/DDBJ databases">
        <title>Robbsia betulipollinis sp. nov., isolated from pollen of birch (Betula pendula).</title>
        <authorList>
            <person name="Shi H."/>
            <person name="Ambika Manirajan B."/>
            <person name="Ratering S."/>
            <person name="Geissler-Plaum R."/>
            <person name="Schnell S."/>
        </authorList>
    </citation>
    <scope>NUCLEOTIDE SEQUENCE</scope>
    <source>
        <strain evidence="1">Bb-Pol-6</strain>
    </source>
</reference>
<sequence>MTSRLAPIAPFAASAAADAPDAVSTAAAIAPRGAYALLDQFGILDATGPDAADFLHKQLTNEVAHLGPDAAALGGLCSPKGRLIASFLYWRETVAAQPDAPAGSERVRLVLAADIREAIQKRLSMFVLRAKVALGDATPTLALLGLTARTDDAAALLSTLGAHFGTVPETVRERREGAVGTLIRLPDAAGYLRFLWALPRPACDALRPALDETLAPMSAAHWDWLDVQSGEPRITAATQDRFVPQMVNFEAIGGVNFRKGCYPGQEIVARSQYRGTVKRRATLGHAAAAQAGDEVFDAGDPLQPCGHVVNAAPAPGGGVDCLVELKLSLLADASVHVGSVAGPRLTVRGLPYALPDLSA</sequence>
<dbReference type="InterPro" id="IPR045179">
    <property type="entry name" value="YgfZ/GcvT"/>
</dbReference>
<name>A0ABT3ZNJ2_9BURK</name>
<dbReference type="PANTHER" id="PTHR22602">
    <property type="entry name" value="TRANSFERASE CAF17, MITOCHONDRIAL-RELATED"/>
    <property type="match status" value="1"/>
</dbReference>
<accession>A0ABT3ZNJ2</accession>
<dbReference type="EMBL" id="JAPMXC010000002">
    <property type="protein sequence ID" value="MCY0388118.1"/>
    <property type="molecule type" value="Genomic_DNA"/>
</dbReference>
<evidence type="ECO:0000313" key="2">
    <source>
        <dbReference type="Proteomes" id="UP001082899"/>
    </source>
</evidence>
<protein>
    <submittedName>
        <fullName evidence="1">Folate-binding protein</fullName>
    </submittedName>
</protein>
<gene>
    <name evidence="1" type="ORF">OVY01_12895</name>
</gene>
<dbReference type="Gene3D" id="3.30.70.1630">
    <property type="match status" value="1"/>
</dbReference>
<dbReference type="Gene3D" id="3.30.70.1400">
    <property type="entry name" value="Aminomethyltransferase beta-barrel domains"/>
    <property type="match status" value="1"/>
</dbReference>
<keyword evidence="2" id="KW-1185">Reference proteome</keyword>
<dbReference type="Gene3D" id="2.40.30.160">
    <property type="match status" value="1"/>
</dbReference>
<dbReference type="SUPFAM" id="SSF103025">
    <property type="entry name" value="Folate-binding domain"/>
    <property type="match status" value="1"/>
</dbReference>
<dbReference type="NCBIfam" id="TIGR03317">
    <property type="entry name" value="ygfZ_signature"/>
    <property type="match status" value="1"/>
</dbReference>
<proteinExistence type="predicted"/>
<organism evidence="1 2">
    <name type="scientific">Robbsia betulipollinis</name>
    <dbReference type="NCBI Taxonomy" id="2981849"/>
    <lineage>
        <taxon>Bacteria</taxon>
        <taxon>Pseudomonadati</taxon>
        <taxon>Pseudomonadota</taxon>
        <taxon>Betaproteobacteria</taxon>
        <taxon>Burkholderiales</taxon>
        <taxon>Burkholderiaceae</taxon>
        <taxon>Robbsia</taxon>
    </lineage>
</organism>
<dbReference type="RefSeq" id="WP_267847993.1">
    <property type="nucleotide sequence ID" value="NZ_JAPMXC010000002.1"/>
</dbReference>
<evidence type="ECO:0000313" key="1">
    <source>
        <dbReference type="EMBL" id="MCY0388118.1"/>
    </source>
</evidence>
<dbReference type="PANTHER" id="PTHR22602:SF0">
    <property type="entry name" value="TRANSFERASE CAF17, MITOCHONDRIAL-RELATED"/>
    <property type="match status" value="1"/>
</dbReference>